<reference evidence="2" key="1">
    <citation type="submission" date="2017-08" db="EMBL/GenBank/DDBJ databases">
        <authorList>
            <person name="Imhoff J.F."/>
            <person name="Rahn T."/>
            <person name="Kuenzel S."/>
            <person name="Neulinger S.C."/>
        </authorList>
    </citation>
    <scope>NUCLEOTIDE SEQUENCE</scope>
    <source>
        <strain evidence="2">DSM 9154</strain>
    </source>
</reference>
<accession>A0A934V077</accession>
<comment type="caution">
    <text evidence="2">The sequence shown here is derived from an EMBL/GenBank/DDBJ whole genome shotgun (WGS) entry which is preliminary data.</text>
</comment>
<proteinExistence type="predicted"/>
<dbReference type="RefSeq" id="WP_027288324.1">
    <property type="nucleotide sequence ID" value="NZ_NRRE01000022.1"/>
</dbReference>
<evidence type="ECO:0000256" key="1">
    <source>
        <dbReference type="SAM" id="MobiDB-lite"/>
    </source>
</evidence>
<reference evidence="2" key="2">
    <citation type="journal article" date="2020" name="Microorganisms">
        <title>Osmotic Adaptation and Compatible Solute Biosynthesis of Phototrophic Bacteria as Revealed from Genome Analyses.</title>
        <authorList>
            <person name="Imhoff J.F."/>
            <person name="Rahn T."/>
            <person name="Kunzel S."/>
            <person name="Keller A."/>
            <person name="Neulinger S.C."/>
        </authorList>
    </citation>
    <scope>NUCLEOTIDE SEQUENCE</scope>
    <source>
        <strain evidence="2">DSM 9154</strain>
    </source>
</reference>
<keyword evidence="3" id="KW-1185">Reference proteome</keyword>
<feature type="region of interest" description="Disordered" evidence="1">
    <location>
        <begin position="1"/>
        <end position="30"/>
    </location>
</feature>
<evidence type="ECO:0000313" key="3">
    <source>
        <dbReference type="Proteomes" id="UP000778970"/>
    </source>
</evidence>
<dbReference type="AlphaFoldDB" id="A0A934V077"/>
<evidence type="ECO:0000313" key="2">
    <source>
        <dbReference type="EMBL" id="MBK1697316.1"/>
    </source>
</evidence>
<dbReference type="Proteomes" id="UP000778970">
    <property type="component" value="Unassembled WGS sequence"/>
</dbReference>
<organism evidence="2 3">
    <name type="scientific">Rhodovibrio salinarum</name>
    <dbReference type="NCBI Taxonomy" id="1087"/>
    <lineage>
        <taxon>Bacteria</taxon>
        <taxon>Pseudomonadati</taxon>
        <taxon>Pseudomonadota</taxon>
        <taxon>Alphaproteobacteria</taxon>
        <taxon>Rhodospirillales</taxon>
        <taxon>Rhodovibrionaceae</taxon>
        <taxon>Rhodovibrio</taxon>
    </lineage>
</organism>
<gene>
    <name evidence="2" type="ORF">CKO21_08655</name>
</gene>
<protein>
    <submittedName>
        <fullName evidence="2">Uncharacterized protein</fullName>
    </submittedName>
</protein>
<name>A0A934V077_9PROT</name>
<dbReference type="EMBL" id="NRRE01000022">
    <property type="protein sequence ID" value="MBK1697316.1"/>
    <property type="molecule type" value="Genomic_DNA"/>
</dbReference>
<sequence>MSQAQPATDPTRPELAEELPVDPEARAETRARAAESVAAFAQSSALAALDALFEAVNYEAAARTAAETTERTELLDTEVRRFRALADQTS</sequence>